<evidence type="ECO:0000256" key="10">
    <source>
        <dbReference type="ARBA" id="ARBA00023136"/>
    </source>
</evidence>
<dbReference type="InterPro" id="IPR005821">
    <property type="entry name" value="Ion_trans_dom"/>
</dbReference>
<dbReference type="InterPro" id="IPR027359">
    <property type="entry name" value="Volt_channel_dom_sf"/>
</dbReference>
<evidence type="ECO:0000256" key="12">
    <source>
        <dbReference type="SAM" id="Phobius"/>
    </source>
</evidence>
<evidence type="ECO:0000256" key="1">
    <source>
        <dbReference type="ARBA" id="ARBA00004141"/>
    </source>
</evidence>
<feature type="transmembrane region" description="Helical" evidence="12">
    <location>
        <begin position="222"/>
        <end position="243"/>
    </location>
</feature>
<evidence type="ECO:0000256" key="5">
    <source>
        <dbReference type="ARBA" id="ARBA00022826"/>
    </source>
</evidence>
<reference evidence="14 15" key="1">
    <citation type="journal article" date="2016" name="Environ. Microbiol.">
        <title>Genomic resolution of a cold subsurface aquifer community provides metabolic insights for novel microbes adapted to high CO concentrations.</title>
        <authorList>
            <person name="Probst A.J."/>
            <person name="Castelle C.J."/>
            <person name="Singh A."/>
            <person name="Brown C.T."/>
            <person name="Anantharaman K."/>
            <person name="Sharon I."/>
            <person name="Hug L.A."/>
            <person name="Burstein D."/>
            <person name="Emerson J.B."/>
            <person name="Thomas B.C."/>
            <person name="Banfield J.F."/>
        </authorList>
    </citation>
    <scope>NUCLEOTIDE SEQUENCE [LARGE SCALE GENOMIC DNA]</scope>
    <source>
        <strain evidence="14">CG1_02_47_685</strain>
    </source>
</reference>
<evidence type="ECO:0000259" key="13">
    <source>
        <dbReference type="Pfam" id="PF00520"/>
    </source>
</evidence>
<dbReference type="PRINTS" id="PR00169">
    <property type="entry name" value="KCHANNEL"/>
</dbReference>
<dbReference type="Proteomes" id="UP000183206">
    <property type="component" value="Unassembled WGS sequence"/>
</dbReference>
<evidence type="ECO:0000256" key="11">
    <source>
        <dbReference type="ARBA" id="ARBA00023303"/>
    </source>
</evidence>
<feature type="domain" description="Ion transport" evidence="13">
    <location>
        <begin position="43"/>
        <end position="241"/>
    </location>
</feature>
<evidence type="ECO:0000256" key="7">
    <source>
        <dbReference type="ARBA" id="ARBA00022958"/>
    </source>
</evidence>
<dbReference type="PANTHER" id="PTHR11537:SF254">
    <property type="entry name" value="POTASSIUM VOLTAGE-GATED CHANNEL PROTEIN SHAB"/>
    <property type="match status" value="1"/>
</dbReference>
<keyword evidence="7" id="KW-0630">Potassium</keyword>
<dbReference type="Pfam" id="PF00520">
    <property type="entry name" value="Ion_trans"/>
    <property type="match status" value="1"/>
</dbReference>
<keyword evidence="8 12" id="KW-1133">Transmembrane helix</keyword>
<dbReference type="GO" id="GO:0005249">
    <property type="term" value="F:voltage-gated potassium channel activity"/>
    <property type="evidence" value="ECO:0007669"/>
    <property type="project" value="InterPro"/>
</dbReference>
<dbReference type="PANTHER" id="PTHR11537">
    <property type="entry name" value="VOLTAGE-GATED POTASSIUM CHANNEL"/>
    <property type="match status" value="1"/>
</dbReference>
<sequence>MRKHTKSTAQTTNTKYVVFQSLYEALENPRSRWFSHANDTLAFLTLLSVTSLAFQSVAAFASYDYLFMTIEYVAVFFFTIEYVVRFAAQKTRYAFSFFGIIDLFAILPTFFMLGNLTFLKTTRILRILRFLRIIRLTKLARITTHPTTRSEERLRVENLNLKIYFLALTSAIVMFGAFMYLIEGYRAEFSNMFLGMVWAVEVILGGINHVAPETLIGEITAIAARFVGLVLFGLLITVVGGFMQKLLFGSATREQGM</sequence>
<keyword evidence="10 12" id="KW-0472">Membrane</keyword>
<evidence type="ECO:0000256" key="9">
    <source>
        <dbReference type="ARBA" id="ARBA00023065"/>
    </source>
</evidence>
<dbReference type="AlphaFoldDB" id="A0A1J4V4Y5"/>
<keyword evidence="4 12" id="KW-0812">Transmembrane</keyword>
<keyword evidence="9" id="KW-0406">Ion transport</keyword>
<feature type="transmembrane region" description="Helical" evidence="12">
    <location>
        <begin position="189"/>
        <end position="210"/>
    </location>
</feature>
<evidence type="ECO:0000256" key="8">
    <source>
        <dbReference type="ARBA" id="ARBA00022989"/>
    </source>
</evidence>
<evidence type="ECO:0000256" key="2">
    <source>
        <dbReference type="ARBA" id="ARBA00022448"/>
    </source>
</evidence>
<comment type="subcellular location">
    <subcellularLocation>
        <location evidence="1">Membrane</location>
        <topology evidence="1">Multi-pass membrane protein</topology>
    </subcellularLocation>
</comment>
<dbReference type="EMBL" id="MNVO01000046">
    <property type="protein sequence ID" value="OIO32196.1"/>
    <property type="molecule type" value="Genomic_DNA"/>
</dbReference>
<dbReference type="GO" id="GO:0001508">
    <property type="term" value="P:action potential"/>
    <property type="evidence" value="ECO:0007669"/>
    <property type="project" value="TreeGrafter"/>
</dbReference>
<keyword evidence="5" id="KW-0631">Potassium channel</keyword>
<dbReference type="InterPro" id="IPR028325">
    <property type="entry name" value="VG_K_chnl"/>
</dbReference>
<name>A0A1J4V4Y5_9BACT</name>
<dbReference type="STRING" id="1805282.AUJ44_02890"/>
<feature type="transmembrane region" description="Helical" evidence="12">
    <location>
        <begin position="40"/>
        <end position="59"/>
    </location>
</feature>
<evidence type="ECO:0000313" key="15">
    <source>
        <dbReference type="Proteomes" id="UP000183206"/>
    </source>
</evidence>
<dbReference type="GO" id="GO:0008076">
    <property type="term" value="C:voltage-gated potassium channel complex"/>
    <property type="evidence" value="ECO:0007669"/>
    <property type="project" value="InterPro"/>
</dbReference>
<evidence type="ECO:0000313" key="14">
    <source>
        <dbReference type="EMBL" id="OIO32196.1"/>
    </source>
</evidence>
<dbReference type="Gene3D" id="1.20.120.350">
    <property type="entry name" value="Voltage-gated potassium channels. Chain C"/>
    <property type="match status" value="1"/>
</dbReference>
<keyword evidence="6" id="KW-0851">Voltage-gated channel</keyword>
<keyword evidence="11" id="KW-0407">Ion channel</keyword>
<feature type="transmembrane region" description="Helical" evidence="12">
    <location>
        <begin position="65"/>
        <end position="84"/>
    </location>
</feature>
<dbReference type="Gene3D" id="1.10.287.70">
    <property type="match status" value="1"/>
</dbReference>
<gene>
    <name evidence="14" type="ORF">AUJ44_02890</name>
</gene>
<proteinExistence type="predicted"/>
<evidence type="ECO:0000256" key="3">
    <source>
        <dbReference type="ARBA" id="ARBA00022538"/>
    </source>
</evidence>
<evidence type="ECO:0000256" key="4">
    <source>
        <dbReference type="ARBA" id="ARBA00022692"/>
    </source>
</evidence>
<comment type="caution">
    <text evidence="14">The sequence shown here is derived from an EMBL/GenBank/DDBJ whole genome shotgun (WGS) entry which is preliminary data.</text>
</comment>
<dbReference type="SUPFAM" id="SSF81324">
    <property type="entry name" value="Voltage-gated potassium channels"/>
    <property type="match status" value="1"/>
</dbReference>
<organism evidence="14 15">
    <name type="scientific">Candidatus Nomurabacteria bacterium CG1_02_47_685</name>
    <dbReference type="NCBI Taxonomy" id="1805282"/>
    <lineage>
        <taxon>Bacteria</taxon>
        <taxon>Candidatus Nomuraibacteriota</taxon>
    </lineage>
</organism>
<evidence type="ECO:0000256" key="6">
    <source>
        <dbReference type="ARBA" id="ARBA00022882"/>
    </source>
</evidence>
<keyword evidence="3" id="KW-0633">Potassium transport</keyword>
<keyword evidence="2" id="KW-0813">Transport</keyword>
<feature type="transmembrane region" description="Helical" evidence="12">
    <location>
        <begin position="163"/>
        <end position="182"/>
    </location>
</feature>
<accession>A0A1J4V4Y5</accession>
<feature type="transmembrane region" description="Helical" evidence="12">
    <location>
        <begin position="93"/>
        <end position="113"/>
    </location>
</feature>
<protein>
    <recommendedName>
        <fullName evidence="13">Ion transport domain-containing protein</fullName>
    </recommendedName>
</protein>